<protein>
    <recommendedName>
        <fullName evidence="11">GDSL esterase/lipase</fullName>
    </recommendedName>
</protein>
<keyword evidence="7" id="KW-0443">Lipid metabolism</keyword>
<evidence type="ECO:0000256" key="2">
    <source>
        <dbReference type="ARBA" id="ARBA00008668"/>
    </source>
</evidence>
<feature type="region of interest" description="Disordered" evidence="8">
    <location>
        <begin position="43"/>
        <end position="63"/>
    </location>
</feature>
<evidence type="ECO:0008006" key="11">
    <source>
        <dbReference type="Google" id="ProtNLM"/>
    </source>
</evidence>
<reference evidence="9" key="2">
    <citation type="submission" date="2020-10" db="EMBL/GenBank/DDBJ databases">
        <authorList>
            <person name="Scholz U."/>
            <person name="Mascher M."/>
            <person name="Fiebig A."/>
        </authorList>
    </citation>
    <scope>NUCLEOTIDE SEQUENCE [LARGE SCALE GENOMIC DNA]</scope>
    <source>
        <strain evidence="9">cv. Morex</strain>
    </source>
</reference>
<accession>A0A8I6Z6F5</accession>
<sequence>MVWLLPASSQLVSPAMAMPKLAAVMASLYLLIVLTRCDAAAAGAGGSTSCHGGRAVGRSGGGGRGRPIVKAVFVFGSSLVDNGNNNFLNSTGVRADYLPYGVDFPLGPSGRFSNGRNTIDALGELLRLPRGGRIPPFADPATRGRAALHGVNFASGGSGILDSTGQDTGKVLSLKQQISNFEAVTLPDLGATTASTHHQMKGHDFLHDCFLPKTLFVIGTGGNDYLLNYYRPRSTTRPQLSDFTRSLITKLSAHLQRLYALGARKFVIFSIQPMGCTPVVRASLNVTGAGCVEPVNGAALLFNGELRSLVDAAGPRMPGASFAVVDSYKIIKDLLDHPREHGIRETYRACCSEMGSSGVLCRKGGPICRDRTKYVFFDGLHPTDVVNARIARKGFGSESPRDAYPINVKKLAML</sequence>
<evidence type="ECO:0000256" key="7">
    <source>
        <dbReference type="ARBA" id="ARBA00023098"/>
    </source>
</evidence>
<dbReference type="CDD" id="cd01837">
    <property type="entry name" value="SGNH_plant_lipase_like"/>
    <property type="match status" value="1"/>
</dbReference>
<evidence type="ECO:0000313" key="10">
    <source>
        <dbReference type="Proteomes" id="UP000011116"/>
    </source>
</evidence>
<dbReference type="InterPro" id="IPR036514">
    <property type="entry name" value="SGNH_hydro_sf"/>
</dbReference>
<dbReference type="AlphaFoldDB" id="A0A8I6Z6F5"/>
<evidence type="ECO:0000256" key="1">
    <source>
        <dbReference type="ARBA" id="ARBA00004613"/>
    </source>
</evidence>
<proteinExistence type="inferred from homology"/>
<dbReference type="EnsemblPlants" id="HORVU.MOREX.r3.7HG0717880.1">
    <property type="protein sequence ID" value="HORVU.MOREX.r3.7HG0717880.1"/>
    <property type="gene ID" value="HORVU.MOREX.r3.7HG0717880"/>
</dbReference>
<dbReference type="PANTHER" id="PTHR45650">
    <property type="entry name" value="GDSL-LIKE LIPASE/ACYLHYDROLASE-RELATED"/>
    <property type="match status" value="1"/>
</dbReference>
<dbReference type="GO" id="GO:0005576">
    <property type="term" value="C:extracellular region"/>
    <property type="evidence" value="ECO:0007669"/>
    <property type="project" value="UniProtKB-SubCell"/>
</dbReference>
<evidence type="ECO:0000256" key="4">
    <source>
        <dbReference type="ARBA" id="ARBA00022729"/>
    </source>
</evidence>
<dbReference type="InterPro" id="IPR035669">
    <property type="entry name" value="SGNH_plant_lipase-like"/>
</dbReference>
<keyword evidence="6" id="KW-0442">Lipid degradation</keyword>
<dbReference type="SUPFAM" id="SSF52266">
    <property type="entry name" value="SGNH hydrolase"/>
    <property type="match status" value="1"/>
</dbReference>
<evidence type="ECO:0000256" key="3">
    <source>
        <dbReference type="ARBA" id="ARBA00022525"/>
    </source>
</evidence>
<dbReference type="OMA" id="SNACCEV"/>
<dbReference type="Pfam" id="PF00657">
    <property type="entry name" value="Lipase_GDSL"/>
    <property type="match status" value="1"/>
</dbReference>
<evidence type="ECO:0000313" key="9">
    <source>
        <dbReference type="EnsemblPlants" id="HORVU.MOREX.r3.7HG0717880.1"/>
    </source>
</evidence>
<dbReference type="Proteomes" id="UP000011116">
    <property type="component" value="Chromosome 7H"/>
</dbReference>
<evidence type="ECO:0000256" key="5">
    <source>
        <dbReference type="ARBA" id="ARBA00022801"/>
    </source>
</evidence>
<keyword evidence="5" id="KW-0378">Hydrolase</keyword>
<dbReference type="Gene3D" id="3.40.50.1110">
    <property type="entry name" value="SGNH hydrolase"/>
    <property type="match status" value="1"/>
</dbReference>
<keyword evidence="4" id="KW-0732">Signal</keyword>
<name>A0A8I6Z6F5_HORVV</name>
<organism evidence="9 10">
    <name type="scientific">Hordeum vulgare subsp. vulgare</name>
    <name type="common">Domesticated barley</name>
    <dbReference type="NCBI Taxonomy" id="112509"/>
    <lineage>
        <taxon>Eukaryota</taxon>
        <taxon>Viridiplantae</taxon>
        <taxon>Streptophyta</taxon>
        <taxon>Embryophyta</taxon>
        <taxon>Tracheophyta</taxon>
        <taxon>Spermatophyta</taxon>
        <taxon>Magnoliopsida</taxon>
        <taxon>Liliopsida</taxon>
        <taxon>Poales</taxon>
        <taxon>Poaceae</taxon>
        <taxon>BOP clade</taxon>
        <taxon>Pooideae</taxon>
        <taxon>Triticodae</taxon>
        <taxon>Triticeae</taxon>
        <taxon>Hordeinae</taxon>
        <taxon>Hordeum</taxon>
    </lineage>
</organism>
<keyword evidence="3" id="KW-0964">Secreted</keyword>
<dbReference type="GO" id="GO:0016042">
    <property type="term" value="P:lipid catabolic process"/>
    <property type="evidence" value="ECO:0007669"/>
    <property type="project" value="UniProtKB-KW"/>
</dbReference>
<dbReference type="GO" id="GO:0016788">
    <property type="term" value="F:hydrolase activity, acting on ester bonds"/>
    <property type="evidence" value="ECO:0007669"/>
    <property type="project" value="InterPro"/>
</dbReference>
<dbReference type="RefSeq" id="XP_044957949.1">
    <property type="nucleotide sequence ID" value="XM_045102014.1"/>
</dbReference>
<dbReference type="InterPro" id="IPR001087">
    <property type="entry name" value="GDSL"/>
</dbReference>
<dbReference type="SMR" id="A0A8I6Z6F5"/>
<dbReference type="OrthoDB" id="1600564at2759"/>
<feature type="compositionally biased region" description="Gly residues" evidence="8">
    <location>
        <begin position="54"/>
        <end position="63"/>
    </location>
</feature>
<dbReference type="GeneID" id="123409009"/>
<evidence type="ECO:0000256" key="6">
    <source>
        <dbReference type="ARBA" id="ARBA00022963"/>
    </source>
</evidence>
<gene>
    <name evidence="9" type="primary">LOC123409009</name>
</gene>
<reference evidence="10" key="1">
    <citation type="journal article" date="2012" name="Nature">
        <title>A physical, genetic and functional sequence assembly of the barley genome.</title>
        <authorList>
            <consortium name="The International Barley Genome Sequencing Consortium"/>
            <person name="Mayer K.F."/>
            <person name="Waugh R."/>
            <person name="Brown J.W."/>
            <person name="Schulman A."/>
            <person name="Langridge P."/>
            <person name="Platzer M."/>
            <person name="Fincher G.B."/>
            <person name="Muehlbauer G.J."/>
            <person name="Sato K."/>
            <person name="Close T.J."/>
            <person name="Wise R.P."/>
            <person name="Stein N."/>
        </authorList>
    </citation>
    <scope>NUCLEOTIDE SEQUENCE [LARGE SCALE GENOMIC DNA]</scope>
    <source>
        <strain evidence="10">cv. Morex</strain>
    </source>
</reference>
<comment type="similarity">
    <text evidence="2">Belongs to the 'GDSL' lipolytic enzyme family.</text>
</comment>
<dbReference type="KEGG" id="hvg:123409009"/>
<comment type="subcellular location">
    <subcellularLocation>
        <location evidence="1">Secreted</location>
    </subcellularLocation>
</comment>
<dbReference type="InterPro" id="IPR051238">
    <property type="entry name" value="GDSL_esterase/lipase"/>
</dbReference>
<dbReference type="Gramene" id="HORVU.MOREX.r3.7HG0717880.1">
    <property type="protein sequence ID" value="HORVU.MOREX.r3.7HG0717880.1"/>
    <property type="gene ID" value="HORVU.MOREX.r3.7HG0717880"/>
</dbReference>
<reference evidence="9" key="3">
    <citation type="submission" date="2022-01" db="UniProtKB">
        <authorList>
            <consortium name="EnsemblPlants"/>
        </authorList>
    </citation>
    <scope>IDENTIFICATION</scope>
    <source>
        <strain evidence="9">subsp. vulgare</strain>
    </source>
</reference>
<evidence type="ECO:0000256" key="8">
    <source>
        <dbReference type="SAM" id="MobiDB-lite"/>
    </source>
</evidence>
<keyword evidence="10" id="KW-1185">Reference proteome</keyword>
<dbReference type="PANTHER" id="PTHR45650:SF2">
    <property type="entry name" value="OS06G0560700 PROTEIN"/>
    <property type="match status" value="1"/>
</dbReference>